<feature type="region of interest" description="Disordered" evidence="2">
    <location>
        <begin position="625"/>
        <end position="646"/>
    </location>
</feature>
<dbReference type="KEGG" id="pfy:PFICI_10266"/>
<dbReference type="GO" id="GO:0016787">
    <property type="term" value="F:hydrolase activity"/>
    <property type="evidence" value="ECO:0007669"/>
    <property type="project" value="UniProtKB-KW"/>
</dbReference>
<feature type="domain" description="Alpha/beta hydrolase fold-3" evidence="3">
    <location>
        <begin position="145"/>
        <end position="259"/>
    </location>
</feature>
<dbReference type="Proteomes" id="UP000030651">
    <property type="component" value="Unassembled WGS sequence"/>
</dbReference>
<reference evidence="5" key="1">
    <citation type="journal article" date="2015" name="BMC Genomics">
        <title>Genomic and transcriptomic analysis of the endophytic fungus Pestalotiopsis fici reveals its lifestyle and high potential for synthesis of natural products.</title>
        <authorList>
            <person name="Wang X."/>
            <person name="Zhang X."/>
            <person name="Liu L."/>
            <person name="Xiang M."/>
            <person name="Wang W."/>
            <person name="Sun X."/>
            <person name="Che Y."/>
            <person name="Guo L."/>
            <person name="Liu G."/>
            <person name="Guo L."/>
            <person name="Wang C."/>
            <person name="Yin W.B."/>
            <person name="Stadler M."/>
            <person name="Zhang X."/>
            <person name="Liu X."/>
        </authorList>
    </citation>
    <scope>NUCLEOTIDE SEQUENCE [LARGE SCALE GENOMIC DNA]</scope>
    <source>
        <strain evidence="5">W106-1 / CGMCC3.15140</strain>
    </source>
</reference>
<evidence type="ECO:0000313" key="5">
    <source>
        <dbReference type="Proteomes" id="UP000030651"/>
    </source>
</evidence>
<accession>W3WWM1</accession>
<protein>
    <recommendedName>
        <fullName evidence="3">Alpha/beta hydrolase fold-3 domain-containing protein</fullName>
    </recommendedName>
</protein>
<keyword evidence="1" id="KW-0378">Hydrolase</keyword>
<proteinExistence type="predicted"/>
<dbReference type="PANTHER" id="PTHR48081:SF19">
    <property type="entry name" value="AB HYDROLASE SUPERFAMILY PROTEIN C4A8.06C"/>
    <property type="match status" value="1"/>
</dbReference>
<dbReference type="InterPro" id="IPR029058">
    <property type="entry name" value="AB_hydrolase_fold"/>
</dbReference>
<feature type="compositionally biased region" description="Low complexity" evidence="2">
    <location>
        <begin position="499"/>
        <end position="512"/>
    </location>
</feature>
<dbReference type="PANTHER" id="PTHR48081">
    <property type="entry name" value="AB HYDROLASE SUPERFAMILY PROTEIN C4A8.06C"/>
    <property type="match status" value="1"/>
</dbReference>
<dbReference type="InterPro" id="IPR013094">
    <property type="entry name" value="AB_hydrolase_3"/>
</dbReference>
<feature type="compositionally biased region" description="Basic and acidic residues" evidence="2">
    <location>
        <begin position="696"/>
        <end position="706"/>
    </location>
</feature>
<evidence type="ECO:0000259" key="3">
    <source>
        <dbReference type="Pfam" id="PF07859"/>
    </source>
</evidence>
<feature type="region of interest" description="Disordered" evidence="2">
    <location>
        <begin position="751"/>
        <end position="780"/>
    </location>
</feature>
<dbReference type="InterPro" id="IPR050300">
    <property type="entry name" value="GDXG_lipolytic_enzyme"/>
</dbReference>
<dbReference type="InParanoid" id="W3WWM1"/>
<keyword evidence="5" id="KW-1185">Reference proteome</keyword>
<evidence type="ECO:0000256" key="2">
    <source>
        <dbReference type="SAM" id="MobiDB-lite"/>
    </source>
</evidence>
<evidence type="ECO:0000256" key="1">
    <source>
        <dbReference type="ARBA" id="ARBA00022801"/>
    </source>
</evidence>
<evidence type="ECO:0000313" key="4">
    <source>
        <dbReference type="EMBL" id="ETS78204.1"/>
    </source>
</evidence>
<gene>
    <name evidence="4" type="ORF">PFICI_10266</name>
</gene>
<feature type="region of interest" description="Disordered" evidence="2">
    <location>
        <begin position="310"/>
        <end position="343"/>
    </location>
</feature>
<feature type="region of interest" description="Disordered" evidence="2">
    <location>
        <begin position="668"/>
        <end position="736"/>
    </location>
</feature>
<dbReference type="Gene3D" id="3.40.50.1820">
    <property type="entry name" value="alpha/beta hydrolase"/>
    <property type="match status" value="1"/>
</dbReference>
<dbReference type="GeneID" id="19275279"/>
<dbReference type="EMBL" id="KI912115">
    <property type="protein sequence ID" value="ETS78204.1"/>
    <property type="molecule type" value="Genomic_DNA"/>
</dbReference>
<dbReference type="OMA" id="PHWVRTE"/>
<feature type="compositionally biased region" description="Polar residues" evidence="2">
    <location>
        <begin position="319"/>
        <end position="333"/>
    </location>
</feature>
<name>W3WWM1_PESFW</name>
<feature type="compositionally biased region" description="Polar residues" evidence="2">
    <location>
        <begin position="516"/>
        <end position="528"/>
    </location>
</feature>
<dbReference type="RefSeq" id="XP_007837038.1">
    <property type="nucleotide sequence ID" value="XM_007838847.1"/>
</dbReference>
<sequence length="934" mass="102679">MNTATVGMAVTPTVMSTFLSHYFNRKPLRERPTAHLSYDEGLHLIRSFLNFASHHTVEDLQAFTGQWVPHPQWVKVDDATIPLDKIEEAANAIEAQLGPEGIKLVGGTKWWQWRLPKAPLEAEWIEMKSDYHDRQKNGDPGKRVMLYVHGGAYFFGSVDEHRYQMQRHARKLKARVFAPKYRLAPQFPFPCGLQDCLAAYLYLLTIQHPTTIILAGDSAGGGMVMSMLVTLRDRGLPLPAGAILISPWVDLTHSFPSVAGEAPLDYIPQNGFHHKPSKAWPPLNAEEHALLREQIAKNTKPGHTKLMKPATVDMKRRSQAPSSRNGTANSENTEAAGRSAEAEVYNQSETLSIELDGQVVQLKDQIQMYTTNELLSHPMVSPIMQPTLGGLPPLLIMVGGGEILRDEQIYLAHKCANPTKYTLPESLMDDRAKEQLAKFKPTDVQLQVWDDLCHVAPTLSFTRPAKFMYRAIAQFGAWALARAQHTEIDILDDDEISVISSSGSNSDGPSRGPSRKPSQQPVHQSTLRTPAIGRAGDELPPFKDHMIRQQISRHGTVTPLLSEEELVACNMSPSDIGVIKEGPVRKWLITRTQWDTRFSSARAKIHKQRLKEMLAGYEYFDGETPPPSALAGRRRPGHETVDHKKRKSMGLALWSLWGSKHDEMTMNREQKADKAPAMKTATEAEGTGARSQADIAKQEKKTEQTRPETSASRSPSRRRMVKDQHQTSEQDGVVTEDTTPLASLMAMRTAGHDQNTQDAPGDGLLTPDYQRPDTGATGKRPMVEGIAVPFTLNKEAETASMITLTSYVDGGPSRVASPTPTEQPLSGAAAIISADSSEPAEQASLGEAAGVQTPRPSSPKAPASEDMVEEEPVTAGTPRSLSPEGTPKALTPVVEKTNGLEAVPPIMVGGVLTHSERPPLETFVTAQEELPRVQ</sequence>
<dbReference type="OrthoDB" id="2336090at2759"/>
<dbReference type="eggNOG" id="KOG1515">
    <property type="taxonomic scope" value="Eukaryota"/>
</dbReference>
<feature type="domain" description="Alpha/beta hydrolase fold-3" evidence="3">
    <location>
        <begin position="365"/>
        <end position="416"/>
    </location>
</feature>
<organism evidence="4 5">
    <name type="scientific">Pestalotiopsis fici (strain W106-1 / CGMCC3.15140)</name>
    <dbReference type="NCBI Taxonomy" id="1229662"/>
    <lineage>
        <taxon>Eukaryota</taxon>
        <taxon>Fungi</taxon>
        <taxon>Dikarya</taxon>
        <taxon>Ascomycota</taxon>
        <taxon>Pezizomycotina</taxon>
        <taxon>Sordariomycetes</taxon>
        <taxon>Xylariomycetidae</taxon>
        <taxon>Amphisphaeriales</taxon>
        <taxon>Sporocadaceae</taxon>
        <taxon>Pestalotiopsis</taxon>
    </lineage>
</organism>
<dbReference type="HOGENOM" id="CLU_004893_0_0_1"/>
<dbReference type="Pfam" id="PF07859">
    <property type="entry name" value="Abhydrolase_3"/>
    <property type="match status" value="2"/>
</dbReference>
<feature type="region of interest" description="Disordered" evidence="2">
    <location>
        <begin position="835"/>
        <end position="890"/>
    </location>
</feature>
<dbReference type="AlphaFoldDB" id="W3WWM1"/>
<dbReference type="SUPFAM" id="SSF53474">
    <property type="entry name" value="alpha/beta-Hydrolases"/>
    <property type="match status" value="1"/>
</dbReference>
<feature type="region of interest" description="Disordered" evidence="2">
    <location>
        <begin position="499"/>
        <end position="540"/>
    </location>
</feature>